<dbReference type="InterPro" id="IPR011006">
    <property type="entry name" value="CheY-like_superfamily"/>
</dbReference>
<dbReference type="InterPro" id="IPR016032">
    <property type="entry name" value="Sig_transdc_resp-reg_C-effctor"/>
</dbReference>
<keyword evidence="1 3" id="KW-0597">Phosphoprotein</keyword>
<dbReference type="GO" id="GO:0000160">
    <property type="term" value="P:phosphorelay signal transduction system"/>
    <property type="evidence" value="ECO:0007669"/>
    <property type="project" value="InterPro"/>
</dbReference>
<dbReference type="PRINTS" id="PR00038">
    <property type="entry name" value="HTHLUXR"/>
</dbReference>
<dbReference type="CDD" id="cd17535">
    <property type="entry name" value="REC_NarL-like"/>
    <property type="match status" value="1"/>
</dbReference>
<dbReference type="Proteomes" id="UP000027987">
    <property type="component" value="Chromosome"/>
</dbReference>
<dbReference type="PROSITE" id="PS50043">
    <property type="entry name" value="HTH_LUXR_2"/>
    <property type="match status" value="1"/>
</dbReference>
<protein>
    <submittedName>
        <fullName evidence="6">LuxR family transcriptional regulator</fullName>
    </submittedName>
</protein>
<dbReference type="HOGENOM" id="CLU_000445_90_0_6"/>
<dbReference type="InterPro" id="IPR039420">
    <property type="entry name" value="WalR-like"/>
</dbReference>
<dbReference type="InterPro" id="IPR000792">
    <property type="entry name" value="Tscrpt_reg_LuxR_C"/>
</dbReference>
<evidence type="ECO:0000313" key="6">
    <source>
        <dbReference type="EMBL" id="AIF48085.1"/>
    </source>
</evidence>
<dbReference type="InterPro" id="IPR058245">
    <property type="entry name" value="NreC/VraR/RcsB-like_REC"/>
</dbReference>
<accession>A0A075K2I6</accession>
<dbReference type="PROSITE" id="PS00622">
    <property type="entry name" value="HTH_LUXR_1"/>
    <property type="match status" value="1"/>
</dbReference>
<dbReference type="PANTHER" id="PTHR43214">
    <property type="entry name" value="TWO-COMPONENT RESPONSE REGULATOR"/>
    <property type="match status" value="1"/>
</dbReference>
<feature type="domain" description="Response regulatory" evidence="5">
    <location>
        <begin position="9"/>
        <end position="125"/>
    </location>
</feature>
<keyword evidence="7" id="KW-1185">Reference proteome</keyword>
<dbReference type="PROSITE" id="PS50110">
    <property type="entry name" value="RESPONSE_REGULATORY"/>
    <property type="match status" value="1"/>
</dbReference>
<evidence type="ECO:0000259" key="5">
    <source>
        <dbReference type="PROSITE" id="PS50110"/>
    </source>
</evidence>
<proteinExistence type="predicted"/>
<dbReference type="GO" id="GO:0003677">
    <property type="term" value="F:DNA binding"/>
    <property type="evidence" value="ECO:0007669"/>
    <property type="project" value="UniProtKB-KW"/>
</dbReference>
<dbReference type="STRING" id="1217721.HY57_12840"/>
<dbReference type="Pfam" id="PF00072">
    <property type="entry name" value="Response_reg"/>
    <property type="match status" value="1"/>
</dbReference>
<keyword evidence="2" id="KW-0238">DNA-binding</keyword>
<evidence type="ECO:0000259" key="4">
    <source>
        <dbReference type="PROSITE" id="PS50043"/>
    </source>
</evidence>
<dbReference type="EMBL" id="CP008884">
    <property type="protein sequence ID" value="AIF48085.1"/>
    <property type="molecule type" value="Genomic_DNA"/>
</dbReference>
<dbReference type="Gene3D" id="3.40.50.2300">
    <property type="match status" value="1"/>
</dbReference>
<dbReference type="PATRIC" id="fig|1217721.7.peg.2643"/>
<dbReference type="InterPro" id="IPR001789">
    <property type="entry name" value="Sig_transdc_resp-reg_receiver"/>
</dbReference>
<dbReference type="SMART" id="SM00421">
    <property type="entry name" value="HTH_LUXR"/>
    <property type="match status" value="1"/>
</dbReference>
<evidence type="ECO:0000256" key="1">
    <source>
        <dbReference type="ARBA" id="ARBA00022553"/>
    </source>
</evidence>
<evidence type="ECO:0000256" key="3">
    <source>
        <dbReference type="PROSITE-ProRule" id="PRU00169"/>
    </source>
</evidence>
<evidence type="ECO:0000256" key="2">
    <source>
        <dbReference type="ARBA" id="ARBA00023125"/>
    </source>
</evidence>
<dbReference type="CDD" id="cd06170">
    <property type="entry name" value="LuxR_C_like"/>
    <property type="match status" value="1"/>
</dbReference>
<dbReference type="GO" id="GO:0006355">
    <property type="term" value="P:regulation of DNA-templated transcription"/>
    <property type="evidence" value="ECO:0007669"/>
    <property type="project" value="InterPro"/>
</dbReference>
<name>A0A075K2I6_9GAMM</name>
<sequence>MTADAERIRVLIADDHPIMRDGIVAAIGSAPDMAVVGQAADGAEAIVRYRELRPDVALIDLQMPGVDGLQAISTLGGEFPQARIIVVTSYPGDARVKRALTFGASAYLLKTATRDEILAAIRSVMKGRRVVATEVAGEIASHAWSEMLSDRELSVLRLVATGHTNKRIADLLCVSEDTVKARLKNIMTKLGALDRTHAVTLARNRGFFDG</sequence>
<gene>
    <name evidence="6" type="ORF">HY57_12840</name>
</gene>
<dbReference type="KEGG" id="dja:HY57_12840"/>
<evidence type="ECO:0000313" key="7">
    <source>
        <dbReference type="Proteomes" id="UP000027987"/>
    </source>
</evidence>
<dbReference type="SUPFAM" id="SSF52172">
    <property type="entry name" value="CheY-like"/>
    <property type="match status" value="1"/>
</dbReference>
<dbReference type="AlphaFoldDB" id="A0A075K2I6"/>
<organism evidence="6 7">
    <name type="scientific">Dyella japonica A8</name>
    <dbReference type="NCBI Taxonomy" id="1217721"/>
    <lineage>
        <taxon>Bacteria</taxon>
        <taxon>Pseudomonadati</taxon>
        <taxon>Pseudomonadota</taxon>
        <taxon>Gammaproteobacteria</taxon>
        <taxon>Lysobacterales</taxon>
        <taxon>Rhodanobacteraceae</taxon>
        <taxon>Dyella</taxon>
    </lineage>
</organism>
<dbReference type="Pfam" id="PF00196">
    <property type="entry name" value="GerE"/>
    <property type="match status" value="1"/>
</dbReference>
<reference evidence="6 7" key="1">
    <citation type="submission" date="2014-07" db="EMBL/GenBank/DDBJ databases">
        <title>Complete Genome Sequence of Dyella japonica Strain A8 Isolated from Malaysian Tropical Soil.</title>
        <authorList>
            <person name="Hui R.K.H."/>
            <person name="Chen J.-W."/>
            <person name="Chan K.-G."/>
            <person name="Leung F.C.C."/>
        </authorList>
    </citation>
    <scope>NUCLEOTIDE SEQUENCE [LARGE SCALE GENOMIC DNA]</scope>
    <source>
        <strain evidence="6 7">A8</strain>
    </source>
</reference>
<dbReference type="RefSeq" id="WP_019467212.1">
    <property type="nucleotide sequence ID" value="NZ_ALOY01000182.1"/>
</dbReference>
<dbReference type="SUPFAM" id="SSF46894">
    <property type="entry name" value="C-terminal effector domain of the bipartite response regulators"/>
    <property type="match status" value="1"/>
</dbReference>
<feature type="modified residue" description="4-aspartylphosphate" evidence="3">
    <location>
        <position position="60"/>
    </location>
</feature>
<dbReference type="SMART" id="SM00448">
    <property type="entry name" value="REC"/>
    <property type="match status" value="1"/>
</dbReference>
<dbReference type="PANTHER" id="PTHR43214:SF43">
    <property type="entry name" value="TWO-COMPONENT RESPONSE REGULATOR"/>
    <property type="match status" value="1"/>
</dbReference>
<feature type="domain" description="HTH luxR-type" evidence="4">
    <location>
        <begin position="141"/>
        <end position="206"/>
    </location>
</feature>